<evidence type="ECO:0000259" key="1">
    <source>
        <dbReference type="Pfam" id="PF12697"/>
    </source>
</evidence>
<dbReference type="InterPro" id="IPR000073">
    <property type="entry name" value="AB_hydrolase_1"/>
</dbReference>
<dbReference type="Gene3D" id="3.40.50.1820">
    <property type="entry name" value="alpha/beta hydrolase"/>
    <property type="match status" value="1"/>
</dbReference>
<dbReference type="EMBL" id="UINC01014540">
    <property type="protein sequence ID" value="SVA61952.1"/>
    <property type="molecule type" value="Genomic_DNA"/>
</dbReference>
<dbReference type="InterPro" id="IPR029058">
    <property type="entry name" value="AB_hydrolase_fold"/>
</dbReference>
<proteinExistence type="predicted"/>
<dbReference type="SUPFAM" id="SSF53474">
    <property type="entry name" value="alpha/beta-Hydrolases"/>
    <property type="match status" value="1"/>
</dbReference>
<evidence type="ECO:0000313" key="2">
    <source>
        <dbReference type="EMBL" id="SVA61952.1"/>
    </source>
</evidence>
<dbReference type="PANTHER" id="PTHR43194">
    <property type="entry name" value="HYDROLASE ALPHA/BETA FOLD FAMILY"/>
    <property type="match status" value="1"/>
</dbReference>
<accession>A0A381XBL4</accession>
<dbReference type="PANTHER" id="PTHR43194:SF2">
    <property type="entry name" value="PEROXISOMAL MEMBRANE PROTEIN LPX1"/>
    <property type="match status" value="1"/>
</dbReference>
<organism evidence="2">
    <name type="scientific">marine metagenome</name>
    <dbReference type="NCBI Taxonomy" id="408172"/>
    <lineage>
        <taxon>unclassified sequences</taxon>
        <taxon>metagenomes</taxon>
        <taxon>ecological metagenomes</taxon>
    </lineage>
</organism>
<dbReference type="InterPro" id="IPR050228">
    <property type="entry name" value="Carboxylesterase_BioH"/>
</dbReference>
<dbReference type="Pfam" id="PF12697">
    <property type="entry name" value="Abhydrolase_6"/>
    <property type="match status" value="1"/>
</dbReference>
<name>A0A381XBL4_9ZZZZ</name>
<sequence>MVDYDEFSMFADNAAEAGLAWEGPPAVERRFLEGADGASISALVWGDTPPQLVLLHGGAQNAHTWDTMALALGRPLLAVDLPGHGHSDWRPGRDYAPPVLAAEVARAVEAWAPNAQAVVGMSLGGLTATCLAAARPDLVRRLGIVDVTPGTDHAKAEPIINFVDGPEFFEDFDEILARTVEHNPTRSESSLRRGVLHNARELPDGRWSWRYDVGRAWKDRPASGDPAETAGEQPTVAPDFGALWEAVSAVTCPVHLWLGGAWSVVGDEDVEEFRLRQPDVVVTTVDGAGHSIQGDRPVELATLVDDLLAVEANEGD</sequence>
<dbReference type="AlphaFoldDB" id="A0A381XBL4"/>
<feature type="domain" description="AB hydrolase-1" evidence="1">
    <location>
        <begin position="52"/>
        <end position="301"/>
    </location>
</feature>
<protein>
    <recommendedName>
        <fullName evidence="1">AB hydrolase-1 domain-containing protein</fullName>
    </recommendedName>
</protein>
<dbReference type="PRINTS" id="PR00111">
    <property type="entry name" value="ABHYDROLASE"/>
</dbReference>
<gene>
    <name evidence="2" type="ORF">METZ01_LOCUS114806</name>
</gene>
<reference evidence="2" key="1">
    <citation type="submission" date="2018-05" db="EMBL/GenBank/DDBJ databases">
        <authorList>
            <person name="Lanie J.A."/>
            <person name="Ng W.-L."/>
            <person name="Kazmierczak K.M."/>
            <person name="Andrzejewski T.M."/>
            <person name="Davidsen T.M."/>
            <person name="Wayne K.J."/>
            <person name="Tettelin H."/>
            <person name="Glass J.I."/>
            <person name="Rusch D."/>
            <person name="Podicherti R."/>
            <person name="Tsui H.-C.T."/>
            <person name="Winkler M.E."/>
        </authorList>
    </citation>
    <scope>NUCLEOTIDE SEQUENCE</scope>
</reference>